<evidence type="ECO:0000259" key="14">
    <source>
        <dbReference type="Pfam" id="PF13603"/>
    </source>
</evidence>
<dbReference type="Gene3D" id="1.10.730.10">
    <property type="entry name" value="Isoleucyl-tRNA Synthetase, Domain 1"/>
    <property type="match status" value="1"/>
</dbReference>
<dbReference type="EMBL" id="LCAH01000004">
    <property type="protein sequence ID" value="KKR87283.1"/>
    <property type="molecule type" value="Genomic_DNA"/>
</dbReference>
<dbReference type="Gene3D" id="3.90.740.10">
    <property type="entry name" value="Valyl/Leucyl/Isoleucyl-tRNA synthetase, editing domain"/>
    <property type="match status" value="1"/>
</dbReference>
<evidence type="ECO:0000256" key="9">
    <source>
        <dbReference type="HAMAP-Rule" id="MF_00049"/>
    </source>
</evidence>
<feature type="domain" description="Methionyl/Valyl/Leucyl/Isoleucyl-tRNA synthetase anticodon-binding" evidence="12">
    <location>
        <begin position="662"/>
        <end position="775"/>
    </location>
</feature>
<dbReference type="Pfam" id="PF08264">
    <property type="entry name" value="Anticodon_1"/>
    <property type="match status" value="1"/>
</dbReference>
<dbReference type="AlphaFoldDB" id="A0A0G0UEF3"/>
<evidence type="ECO:0000259" key="12">
    <source>
        <dbReference type="Pfam" id="PF08264"/>
    </source>
</evidence>
<feature type="domain" description="Aminoacyl-tRNA synthetase class Ia" evidence="11">
    <location>
        <begin position="431"/>
        <end position="625"/>
    </location>
</feature>
<comment type="caution">
    <text evidence="9">Lacks conserved residue(s) required for the propagation of feature annotation.</text>
</comment>
<comment type="similarity">
    <text evidence="1 9 10">Belongs to the class-I aminoacyl-tRNA synthetase family.</text>
</comment>
<dbReference type="GO" id="GO:0002161">
    <property type="term" value="F:aminoacyl-tRNA deacylase activity"/>
    <property type="evidence" value="ECO:0007669"/>
    <property type="project" value="InterPro"/>
</dbReference>
<dbReference type="InterPro" id="IPR009008">
    <property type="entry name" value="Val/Leu/Ile-tRNA-synth_edit"/>
</dbReference>
<dbReference type="GO" id="GO:0005524">
    <property type="term" value="F:ATP binding"/>
    <property type="evidence" value="ECO:0007669"/>
    <property type="project" value="UniProtKB-UniRule"/>
</dbReference>
<evidence type="ECO:0000313" key="16">
    <source>
        <dbReference type="Proteomes" id="UP000034616"/>
    </source>
</evidence>
<dbReference type="Proteomes" id="UP000034616">
    <property type="component" value="Unassembled WGS sequence"/>
</dbReference>
<dbReference type="EC" id="6.1.1.4" evidence="9"/>
<dbReference type="GO" id="GO:0006429">
    <property type="term" value="P:leucyl-tRNA aminoacylation"/>
    <property type="evidence" value="ECO:0007669"/>
    <property type="project" value="UniProtKB-UniRule"/>
</dbReference>
<evidence type="ECO:0000259" key="13">
    <source>
        <dbReference type="Pfam" id="PF09334"/>
    </source>
</evidence>
<dbReference type="InterPro" id="IPR025709">
    <property type="entry name" value="Leu_tRNA-synth_edit"/>
</dbReference>
<dbReference type="InterPro" id="IPR014729">
    <property type="entry name" value="Rossmann-like_a/b/a_fold"/>
</dbReference>
<dbReference type="PANTHER" id="PTHR43740:SF2">
    <property type="entry name" value="LEUCINE--TRNA LIGASE, MITOCHONDRIAL"/>
    <property type="match status" value="1"/>
</dbReference>
<organism evidence="15 16">
    <name type="scientific">Candidatus Uhrbacteria bacterium GW2011_GWC2_41_11</name>
    <dbReference type="NCBI Taxonomy" id="1618985"/>
    <lineage>
        <taxon>Bacteria</taxon>
        <taxon>Candidatus Uhriibacteriota</taxon>
    </lineage>
</organism>
<evidence type="ECO:0000256" key="10">
    <source>
        <dbReference type="RuleBase" id="RU363035"/>
    </source>
</evidence>
<comment type="catalytic activity">
    <reaction evidence="8 9">
        <text>tRNA(Leu) + L-leucine + ATP = L-leucyl-tRNA(Leu) + AMP + diphosphate</text>
        <dbReference type="Rhea" id="RHEA:11688"/>
        <dbReference type="Rhea" id="RHEA-COMP:9613"/>
        <dbReference type="Rhea" id="RHEA-COMP:9622"/>
        <dbReference type="ChEBI" id="CHEBI:30616"/>
        <dbReference type="ChEBI" id="CHEBI:33019"/>
        <dbReference type="ChEBI" id="CHEBI:57427"/>
        <dbReference type="ChEBI" id="CHEBI:78442"/>
        <dbReference type="ChEBI" id="CHEBI:78494"/>
        <dbReference type="ChEBI" id="CHEBI:456215"/>
        <dbReference type="EC" id="6.1.1.4"/>
    </reaction>
</comment>
<reference evidence="15 16" key="1">
    <citation type="journal article" date="2015" name="Nature">
        <title>rRNA introns, odd ribosomes, and small enigmatic genomes across a large radiation of phyla.</title>
        <authorList>
            <person name="Brown C.T."/>
            <person name="Hug L.A."/>
            <person name="Thomas B.C."/>
            <person name="Sharon I."/>
            <person name="Castelle C.J."/>
            <person name="Singh A."/>
            <person name="Wilkins M.J."/>
            <person name="Williams K.H."/>
            <person name="Banfield J.F."/>
        </authorList>
    </citation>
    <scope>NUCLEOTIDE SEQUENCE [LARGE SCALE GENOMIC DNA]</scope>
</reference>
<dbReference type="SUPFAM" id="SSF50677">
    <property type="entry name" value="ValRS/IleRS/LeuRS editing domain"/>
    <property type="match status" value="1"/>
</dbReference>
<feature type="domain" description="Methionyl/Leucyl tRNA synthetase" evidence="13">
    <location>
        <begin position="41"/>
        <end position="182"/>
    </location>
</feature>
<comment type="caution">
    <text evidence="15">The sequence shown here is derived from an EMBL/GenBank/DDBJ whole genome shotgun (WGS) entry which is preliminary data.</text>
</comment>
<dbReference type="PATRIC" id="fig|1618985.3.peg.418"/>
<accession>A0A0G0UEF3</accession>
<feature type="short sequence motif" description="'KMSKS' region" evidence="9">
    <location>
        <begin position="593"/>
        <end position="597"/>
    </location>
</feature>
<evidence type="ECO:0000256" key="6">
    <source>
        <dbReference type="ARBA" id="ARBA00022917"/>
    </source>
</evidence>
<evidence type="ECO:0000256" key="1">
    <source>
        <dbReference type="ARBA" id="ARBA00005594"/>
    </source>
</evidence>
<evidence type="ECO:0000256" key="4">
    <source>
        <dbReference type="ARBA" id="ARBA00022741"/>
    </source>
</evidence>
<comment type="subcellular location">
    <subcellularLocation>
        <location evidence="9">Cytoplasm</location>
    </subcellularLocation>
</comment>
<dbReference type="InterPro" id="IPR015413">
    <property type="entry name" value="Methionyl/Leucyl_tRNA_Synth"/>
</dbReference>
<dbReference type="InterPro" id="IPR009080">
    <property type="entry name" value="tRNAsynth_Ia_anticodon-bd"/>
</dbReference>
<dbReference type="PRINTS" id="PR00985">
    <property type="entry name" value="TRNASYNTHLEU"/>
</dbReference>
<dbReference type="CDD" id="cd07958">
    <property type="entry name" value="Anticodon_Ia_Leu_BEm"/>
    <property type="match status" value="1"/>
</dbReference>
<dbReference type="PANTHER" id="PTHR43740">
    <property type="entry name" value="LEUCYL-TRNA SYNTHETASE"/>
    <property type="match status" value="1"/>
</dbReference>
<feature type="domain" description="Leucyl-tRNA synthetase editing" evidence="14">
    <location>
        <begin position="221"/>
        <end position="417"/>
    </location>
</feature>
<evidence type="ECO:0000256" key="8">
    <source>
        <dbReference type="ARBA" id="ARBA00047469"/>
    </source>
</evidence>
<dbReference type="GO" id="GO:0005829">
    <property type="term" value="C:cytosol"/>
    <property type="evidence" value="ECO:0007669"/>
    <property type="project" value="TreeGrafter"/>
</dbReference>
<dbReference type="HAMAP" id="MF_00049_B">
    <property type="entry name" value="Leu_tRNA_synth_B"/>
    <property type="match status" value="1"/>
</dbReference>
<dbReference type="Pfam" id="PF00133">
    <property type="entry name" value="tRNA-synt_1"/>
    <property type="match status" value="1"/>
</dbReference>
<dbReference type="InterPro" id="IPR001412">
    <property type="entry name" value="aa-tRNA-synth_I_CS"/>
</dbReference>
<dbReference type="Pfam" id="PF13603">
    <property type="entry name" value="tRNA-synt_1_2"/>
    <property type="match status" value="1"/>
</dbReference>
<dbReference type="FunFam" id="3.40.50.620:FF:000077">
    <property type="entry name" value="Leucine--tRNA ligase"/>
    <property type="match status" value="1"/>
</dbReference>
<dbReference type="GO" id="GO:0004823">
    <property type="term" value="F:leucine-tRNA ligase activity"/>
    <property type="evidence" value="ECO:0007669"/>
    <property type="project" value="UniProtKB-UniRule"/>
</dbReference>
<protein>
    <recommendedName>
        <fullName evidence="9">Leucine--tRNA ligase</fullName>
        <ecNumber evidence="9">6.1.1.4</ecNumber>
    </recommendedName>
    <alternativeName>
        <fullName evidence="9">Leucyl-tRNA synthetase</fullName>
        <shortName evidence="9">LeuRS</shortName>
    </alternativeName>
</protein>
<dbReference type="InterPro" id="IPR002302">
    <property type="entry name" value="Leu-tRNA-ligase"/>
</dbReference>
<dbReference type="NCBIfam" id="TIGR00396">
    <property type="entry name" value="leuS_bact"/>
    <property type="match status" value="1"/>
</dbReference>
<dbReference type="FunFam" id="3.40.50.620:FF:000056">
    <property type="entry name" value="Leucine--tRNA ligase"/>
    <property type="match status" value="1"/>
</dbReference>
<gene>
    <name evidence="9" type="primary">leuS</name>
    <name evidence="15" type="ORF">UU35_C0004G0056</name>
</gene>
<dbReference type="Pfam" id="PF09334">
    <property type="entry name" value="tRNA-synt_1g"/>
    <property type="match status" value="1"/>
</dbReference>
<evidence type="ECO:0000259" key="11">
    <source>
        <dbReference type="Pfam" id="PF00133"/>
    </source>
</evidence>
<dbReference type="SUPFAM" id="SSF52374">
    <property type="entry name" value="Nucleotidylyl transferase"/>
    <property type="match status" value="1"/>
</dbReference>
<proteinExistence type="inferred from homology"/>
<dbReference type="InterPro" id="IPR002300">
    <property type="entry name" value="aa-tRNA-synth_Ia"/>
</dbReference>
<dbReference type="FunFam" id="3.10.20.590:FF:000001">
    <property type="entry name" value="Leucine--tRNA ligase"/>
    <property type="match status" value="1"/>
</dbReference>
<name>A0A0G0UEF3_9BACT</name>
<evidence type="ECO:0000256" key="3">
    <source>
        <dbReference type="ARBA" id="ARBA00022598"/>
    </source>
</evidence>
<sequence length="813" mass="92988">MPYDHQFIEKKWQERWERGESWRASEDPQKKDKKFYALDMFPYPSGAGLHVGHPKGYIATDLISRKRRMQGYNVLHPMGWDAFGLPAENYAIKVGIHPRETTKKNIETFKRQIRSMSLSYDWSREIATCDPEYYKWTQWFFLFLLEKDLAYRASAPVNWCDACQTVLANEQVVNGTCERCKNVVIQKEMSQWFFRITKFADSLLEELDGLDWPESIKAMQRNWIGRSEGAEITFHGFHANVDDPKEEETKEFSIPVFTTRPDTLFGVSYIVLAPEHPLVDALTHPDYRDAVVVYRDEARKKSELERTMLEREKTGTPIGAVVRHPFTGEEIPIWIADYVIATYGTGAVMGVPAHDERDFLFAQKYGLPIRQVIASMMLEEGIHTTDESYGGSGILVNSGEFNGITNEDAKRKIVDALASTGHGSHVTQYHLRDWLVSRQRYWGAPIPVIWCESCGMVPVPLKDLPVLLPDDVDFRPTGESPLARSVSFHEVSCPKCGASARRESDTMDTFVDSSWYFLRYPDPKNETYFSDAEKMKYWCPVDLYVGGAEHAVMHLLYARFFTHVLHKHGLIDFKEPFHKLASLGLILGPDGQKMSKSRGNVINPDDVVTEYGADAMRTYEMFMGPFADSIQWDPKGIVGVRRFLEKVWGLKEKIGDVSDVDVMRRIHKAIKKVDEDTEAFAFNTAVAELMSTTNLLQEQETISREEYEILLQLLAPFAPHVTEEIWEQLGHGTSIFVESWPVCNPELAKDDMIEIAIQVNGKLRATIHISPELSQEEVSERALADQNVQRFVEGKKIVKIVYVPERLLNVVVK</sequence>
<dbReference type="PROSITE" id="PS00178">
    <property type="entry name" value="AA_TRNA_LIGASE_I"/>
    <property type="match status" value="1"/>
</dbReference>
<keyword evidence="7 9" id="KW-0030">Aminoacyl-tRNA synthetase</keyword>
<keyword evidence="3 9" id="KW-0436">Ligase</keyword>
<dbReference type="InterPro" id="IPR013155">
    <property type="entry name" value="M/V/L/I-tRNA-synth_anticd-bd"/>
</dbReference>
<dbReference type="FunFam" id="1.10.730.10:FF:000011">
    <property type="entry name" value="Leucine--tRNA ligase chloroplastic/mitochondrial"/>
    <property type="match status" value="1"/>
</dbReference>
<evidence type="ECO:0000256" key="2">
    <source>
        <dbReference type="ARBA" id="ARBA00022490"/>
    </source>
</evidence>
<keyword evidence="4 9" id="KW-0547">Nucleotide-binding</keyword>
<dbReference type="SUPFAM" id="SSF47323">
    <property type="entry name" value="Anticodon-binding domain of a subclass of class I aminoacyl-tRNA synthetases"/>
    <property type="match status" value="1"/>
</dbReference>
<keyword evidence="6 9" id="KW-0648">Protein biosynthesis</keyword>
<evidence type="ECO:0000256" key="5">
    <source>
        <dbReference type="ARBA" id="ARBA00022840"/>
    </source>
</evidence>
<dbReference type="CDD" id="cd00812">
    <property type="entry name" value="LeuRS_core"/>
    <property type="match status" value="1"/>
</dbReference>
<dbReference type="Gene3D" id="3.40.50.620">
    <property type="entry name" value="HUPs"/>
    <property type="match status" value="1"/>
</dbReference>
<keyword evidence="2 9" id="KW-0963">Cytoplasm</keyword>
<feature type="binding site" evidence="9">
    <location>
        <position position="596"/>
    </location>
    <ligand>
        <name>ATP</name>
        <dbReference type="ChEBI" id="CHEBI:30616"/>
    </ligand>
</feature>
<evidence type="ECO:0000313" key="15">
    <source>
        <dbReference type="EMBL" id="KKR87283.1"/>
    </source>
</evidence>
<keyword evidence="5 9" id="KW-0067">ATP-binding</keyword>
<evidence type="ECO:0000256" key="7">
    <source>
        <dbReference type="ARBA" id="ARBA00023146"/>
    </source>
</evidence>